<dbReference type="SUPFAM" id="SSF48097">
    <property type="entry name" value="Regulator of G-protein signaling, RGS"/>
    <property type="match status" value="1"/>
</dbReference>
<evidence type="ECO:0000259" key="2">
    <source>
        <dbReference type="PROSITE" id="PS50132"/>
    </source>
</evidence>
<dbReference type="STRING" id="1314674.A0A0D7B5S1"/>
<feature type="transmembrane region" description="Helical" evidence="1">
    <location>
        <begin position="371"/>
        <end position="389"/>
    </location>
</feature>
<gene>
    <name evidence="3" type="ORF">CYLTODRAFT_491945</name>
</gene>
<dbReference type="Gene3D" id="1.10.167.10">
    <property type="entry name" value="Regulator of G-protein Signalling 4, domain 2"/>
    <property type="match status" value="1"/>
</dbReference>
<evidence type="ECO:0000313" key="4">
    <source>
        <dbReference type="Proteomes" id="UP000054007"/>
    </source>
</evidence>
<dbReference type="AlphaFoldDB" id="A0A0D7B5S1"/>
<dbReference type="Pfam" id="PF00615">
    <property type="entry name" value="RGS"/>
    <property type="match status" value="1"/>
</dbReference>
<dbReference type="Proteomes" id="UP000054007">
    <property type="component" value="Unassembled WGS sequence"/>
</dbReference>
<dbReference type="InterPro" id="IPR044926">
    <property type="entry name" value="RGS_subdomain_2"/>
</dbReference>
<reference evidence="3 4" key="1">
    <citation type="journal article" date="2015" name="Fungal Genet. Biol.">
        <title>Evolution of novel wood decay mechanisms in Agaricales revealed by the genome sequences of Fistulina hepatica and Cylindrobasidium torrendii.</title>
        <authorList>
            <person name="Floudas D."/>
            <person name="Held B.W."/>
            <person name="Riley R."/>
            <person name="Nagy L.G."/>
            <person name="Koehler G."/>
            <person name="Ransdell A.S."/>
            <person name="Younus H."/>
            <person name="Chow J."/>
            <person name="Chiniquy J."/>
            <person name="Lipzen A."/>
            <person name="Tritt A."/>
            <person name="Sun H."/>
            <person name="Haridas S."/>
            <person name="LaButti K."/>
            <person name="Ohm R.A."/>
            <person name="Kues U."/>
            <person name="Blanchette R.A."/>
            <person name="Grigoriev I.V."/>
            <person name="Minto R.E."/>
            <person name="Hibbett D.S."/>
        </authorList>
    </citation>
    <scope>NUCLEOTIDE SEQUENCE [LARGE SCALE GENOMIC DNA]</scope>
    <source>
        <strain evidence="3 4">FP15055 ss-10</strain>
    </source>
</reference>
<proteinExistence type="predicted"/>
<protein>
    <recommendedName>
        <fullName evidence="2">RGS domain-containing protein</fullName>
    </recommendedName>
</protein>
<dbReference type="PROSITE" id="PS50132">
    <property type="entry name" value="RGS"/>
    <property type="match status" value="1"/>
</dbReference>
<organism evidence="3 4">
    <name type="scientific">Cylindrobasidium torrendii FP15055 ss-10</name>
    <dbReference type="NCBI Taxonomy" id="1314674"/>
    <lineage>
        <taxon>Eukaryota</taxon>
        <taxon>Fungi</taxon>
        <taxon>Dikarya</taxon>
        <taxon>Basidiomycota</taxon>
        <taxon>Agaricomycotina</taxon>
        <taxon>Agaricomycetes</taxon>
        <taxon>Agaricomycetidae</taxon>
        <taxon>Agaricales</taxon>
        <taxon>Marasmiineae</taxon>
        <taxon>Physalacriaceae</taxon>
        <taxon>Cylindrobasidium</taxon>
    </lineage>
</organism>
<feature type="domain" description="RGS" evidence="2">
    <location>
        <begin position="144"/>
        <end position="201"/>
    </location>
</feature>
<keyword evidence="4" id="KW-1185">Reference proteome</keyword>
<keyword evidence="1" id="KW-1133">Transmembrane helix</keyword>
<keyword evidence="1" id="KW-0812">Transmembrane</keyword>
<dbReference type="OrthoDB" id="3232309at2759"/>
<dbReference type="InterPro" id="IPR016137">
    <property type="entry name" value="RGS"/>
</dbReference>
<feature type="transmembrane region" description="Helical" evidence="1">
    <location>
        <begin position="214"/>
        <end position="238"/>
    </location>
</feature>
<dbReference type="EMBL" id="KN880573">
    <property type="protein sequence ID" value="KIY65903.1"/>
    <property type="molecule type" value="Genomic_DNA"/>
</dbReference>
<evidence type="ECO:0000313" key="3">
    <source>
        <dbReference type="EMBL" id="KIY65903.1"/>
    </source>
</evidence>
<name>A0A0D7B5S1_9AGAR</name>
<evidence type="ECO:0000256" key="1">
    <source>
        <dbReference type="SAM" id="Phobius"/>
    </source>
</evidence>
<feature type="transmembrane region" description="Helical" evidence="1">
    <location>
        <begin position="250"/>
        <end position="270"/>
    </location>
</feature>
<keyword evidence="1" id="KW-0472">Membrane</keyword>
<dbReference type="PANTHER" id="PTHR39466">
    <property type="entry name" value="RGS DOMAIN-CONTAINING PROTEIN"/>
    <property type="match status" value="1"/>
</dbReference>
<accession>A0A0D7B5S1</accession>
<sequence>MSHDHDGRGTRTVAQRDYLVKLFPLAEKLNAKRLASVSLEQVLAGKTCYPISLPDFELYLAYNEMCIGKLQFVVWYRDYRHRLDTRIARMSQISFASDSTLVTAPTAIDITSPKTFAPSLEILPVTRKPDSDFHNPALYEECMQVVTTFLSPNSSKTLRIDSALREQITQKLEASCHYDLFEPIYKETYAALESEILPRFLAHALSNINLPKQLLWYALAVICFVDSIVTAVFAIYFIPPPRVNRAWRLIAVVPFYLSAVFAMAAFCGFCSQVFHRDSRQIHAWELRQMDEESNLYAGSMRATGPTPIAVVCNSTDGTYTGKCVPITSRSKHNAHGSTDTTRSVRPAIYGPERVIEDATVLKAHRGLMNDLLGFALLCSLVFSTVVFLIPGRST</sequence>
<dbReference type="InterPro" id="IPR036305">
    <property type="entry name" value="RGS_sf"/>
</dbReference>
<dbReference type="PANTHER" id="PTHR39466:SF1">
    <property type="entry name" value="RGS DOMAIN-CONTAINING PROTEIN"/>
    <property type="match status" value="1"/>
</dbReference>